<protein>
    <submittedName>
        <fullName evidence="2">Terminase large subunit</fullName>
    </submittedName>
</protein>
<dbReference type="NCBIfam" id="TIGR01630">
    <property type="entry name" value="psiM2_ORF9"/>
    <property type="match status" value="1"/>
</dbReference>
<reference evidence="2" key="1">
    <citation type="journal article" date="2021" name="Proc. Natl. Acad. Sci. U.S.A.">
        <title>A Catalog of Tens of Thousands of Viruses from Human Metagenomes Reveals Hidden Associations with Chronic Diseases.</title>
        <authorList>
            <person name="Tisza M.J."/>
            <person name="Buck C.B."/>
        </authorList>
    </citation>
    <scope>NUCLEOTIDE SEQUENCE</scope>
    <source>
        <strain evidence="2">CtXVO17</strain>
    </source>
</reference>
<dbReference type="InterPro" id="IPR006517">
    <property type="entry name" value="Phage_terminase_lsu-like_C"/>
</dbReference>
<feature type="domain" description="Terminase large subunit ribonuclease H-like" evidence="1">
    <location>
        <begin position="311"/>
        <end position="415"/>
    </location>
</feature>
<dbReference type="Pfam" id="PF22530">
    <property type="entry name" value="Terminase-T7_RNaseH-like"/>
    <property type="match status" value="1"/>
</dbReference>
<name>A0A8S5P1M0_9CAUD</name>
<accession>A0A8S5P1M0</accession>
<evidence type="ECO:0000259" key="1">
    <source>
        <dbReference type="Pfam" id="PF22530"/>
    </source>
</evidence>
<sequence length="466" mass="53464">MINKHDPLLQQQLKIELSRREFWSYCKLTSPDFYSNDRLFLHDLADKLQWFIEESEQQIMVVNMPPRHGKSRTATKFVQWLFGKYGIDKKVMTGSYNETLSGTFAKAVRDVIAEKPTDGVLTYGDIFPGTKIKYGEAAAQKWSLEGSQQANYLATSPTGTATGFGCNIMIIDDLIKNSDEAYNESVLQKQIDWFNNTMLSRTENNFKIIIIMTRWSTKDLAGYILANYDDVVHINYKAVQEDGTMLCEDILSYKDYKLKTKNMNKDIVLANYQQEPIDVKGRLYSHIKTYTDIPRDSNGNNLFRYILNYTDTADTGSDYLCSICYGMYENTYYILDVLYTKDPMEITEPATAQMLTNNNVGNALIESNNGGRGFSRNVIRELKALGNTHTKIQWFFQSKNKTSRILSNSTGVMQNVVFPVNWEDRWPKFAEAIRKYQKEGKNAHDDAPDALTGVYENDKPKGTWLV</sequence>
<dbReference type="EMBL" id="BK015316">
    <property type="protein sequence ID" value="DAE00998.1"/>
    <property type="molecule type" value="Genomic_DNA"/>
</dbReference>
<dbReference type="InterPro" id="IPR054762">
    <property type="entry name" value="Gp19_RNaseH-like"/>
</dbReference>
<organism evidence="2">
    <name type="scientific">Myoviridae sp. ctXVO17</name>
    <dbReference type="NCBI Taxonomy" id="2825121"/>
    <lineage>
        <taxon>Viruses</taxon>
        <taxon>Duplodnaviria</taxon>
        <taxon>Heunggongvirae</taxon>
        <taxon>Uroviricota</taxon>
        <taxon>Caudoviricetes</taxon>
    </lineage>
</organism>
<evidence type="ECO:0000313" key="2">
    <source>
        <dbReference type="EMBL" id="DAE00998.1"/>
    </source>
</evidence>
<proteinExistence type="predicted"/>